<sequence length="142" mass="16566">MSSAELWEEHKKVLHGEYWDSSPEDLSKEAIVFANACAEAQRLRLELEQPPVPTKWKQHEERSIEEERKRLDKLRELNRLQEKEKHLTEQLVKLMAENSLSEGDGAENSQQANINGSFDLEKTRKAIYTAVHRRKEQQSAQT</sequence>
<proteinExistence type="predicted"/>
<keyword evidence="1" id="KW-0175">Coiled coil</keyword>
<dbReference type="EMBL" id="UYRV01030410">
    <property type="protein sequence ID" value="VDK84732.1"/>
    <property type="molecule type" value="Genomic_DNA"/>
</dbReference>
<organism evidence="3 4">
    <name type="scientific">Cylicostephanus goldi</name>
    <name type="common">Nematode worm</name>
    <dbReference type="NCBI Taxonomy" id="71465"/>
    <lineage>
        <taxon>Eukaryota</taxon>
        <taxon>Metazoa</taxon>
        <taxon>Ecdysozoa</taxon>
        <taxon>Nematoda</taxon>
        <taxon>Chromadorea</taxon>
        <taxon>Rhabditida</taxon>
        <taxon>Rhabditina</taxon>
        <taxon>Rhabditomorpha</taxon>
        <taxon>Strongyloidea</taxon>
        <taxon>Strongylidae</taxon>
        <taxon>Cylicostephanus</taxon>
    </lineage>
</organism>
<keyword evidence="4" id="KW-1185">Reference proteome</keyword>
<feature type="region of interest" description="Disordered" evidence="2">
    <location>
        <begin position="98"/>
        <end position="119"/>
    </location>
</feature>
<evidence type="ECO:0000256" key="2">
    <source>
        <dbReference type="SAM" id="MobiDB-lite"/>
    </source>
</evidence>
<protein>
    <submittedName>
        <fullName evidence="3">Uncharacterized protein</fullName>
    </submittedName>
</protein>
<accession>A0A3P6T9G8</accession>
<evidence type="ECO:0000313" key="4">
    <source>
        <dbReference type="Proteomes" id="UP000271889"/>
    </source>
</evidence>
<dbReference type="AlphaFoldDB" id="A0A3P6T9G8"/>
<reference evidence="3 4" key="1">
    <citation type="submission" date="2018-11" db="EMBL/GenBank/DDBJ databases">
        <authorList>
            <consortium name="Pathogen Informatics"/>
        </authorList>
    </citation>
    <scope>NUCLEOTIDE SEQUENCE [LARGE SCALE GENOMIC DNA]</scope>
</reference>
<name>A0A3P6T9G8_CYLGO</name>
<feature type="coiled-coil region" evidence="1">
    <location>
        <begin position="57"/>
        <end position="97"/>
    </location>
</feature>
<evidence type="ECO:0000313" key="3">
    <source>
        <dbReference type="EMBL" id="VDK84732.1"/>
    </source>
</evidence>
<feature type="compositionally biased region" description="Polar residues" evidence="2">
    <location>
        <begin position="107"/>
        <end position="116"/>
    </location>
</feature>
<gene>
    <name evidence="3" type="ORF">CGOC_LOCUS8338</name>
</gene>
<dbReference type="Proteomes" id="UP000271889">
    <property type="component" value="Unassembled WGS sequence"/>
</dbReference>
<evidence type="ECO:0000256" key="1">
    <source>
        <dbReference type="SAM" id="Coils"/>
    </source>
</evidence>
<dbReference type="OrthoDB" id="5818831at2759"/>